<gene>
    <name evidence="2" type="ORF">E2F48_08795</name>
</gene>
<accession>A0A4V3AM30</accession>
<organism evidence="2 3">
    <name type="scientific">Arthrobacter crusticola</name>
    <dbReference type="NCBI Taxonomy" id="2547960"/>
    <lineage>
        <taxon>Bacteria</taxon>
        <taxon>Bacillati</taxon>
        <taxon>Actinomycetota</taxon>
        <taxon>Actinomycetes</taxon>
        <taxon>Micrococcales</taxon>
        <taxon>Micrococcaceae</taxon>
        <taxon>Arthrobacter</taxon>
    </lineage>
</organism>
<evidence type="ECO:0000313" key="3">
    <source>
        <dbReference type="Proteomes" id="UP000295411"/>
    </source>
</evidence>
<feature type="region of interest" description="Disordered" evidence="1">
    <location>
        <begin position="1"/>
        <end position="64"/>
    </location>
</feature>
<proteinExistence type="predicted"/>
<keyword evidence="3" id="KW-1185">Reference proteome</keyword>
<evidence type="ECO:0000256" key="1">
    <source>
        <dbReference type="SAM" id="MobiDB-lite"/>
    </source>
</evidence>
<comment type="caution">
    <text evidence="2">The sequence shown here is derived from an EMBL/GenBank/DDBJ whole genome shotgun (WGS) entry which is preliminary data.</text>
</comment>
<dbReference type="EMBL" id="SMTK01000003">
    <property type="protein sequence ID" value="TDK25359.1"/>
    <property type="molecule type" value="Genomic_DNA"/>
</dbReference>
<dbReference type="RefSeq" id="WP_133403634.1">
    <property type="nucleotide sequence ID" value="NZ_SMTK01000003.1"/>
</dbReference>
<protein>
    <submittedName>
        <fullName evidence="2">Uncharacterized protein</fullName>
    </submittedName>
</protein>
<dbReference type="Proteomes" id="UP000295411">
    <property type="component" value="Unassembled WGS sequence"/>
</dbReference>
<evidence type="ECO:0000313" key="2">
    <source>
        <dbReference type="EMBL" id="TDK25359.1"/>
    </source>
</evidence>
<dbReference type="AlphaFoldDB" id="A0A4V3AM30"/>
<name>A0A4V3AM30_9MICC</name>
<sequence length="64" mass="7311">MMIRPESGGSETPGRRRYQRPSPTALRNPESNKLLRDLSARRHQAMQSLTNRARANRRTPPPST</sequence>
<reference evidence="2 3" key="1">
    <citation type="submission" date="2019-03" db="EMBL/GenBank/DDBJ databases">
        <title>Arthrobacter sp. nov., an bacterium isolated from biocrust in Mu Us Desert.</title>
        <authorList>
            <person name="Lixiong L."/>
        </authorList>
    </citation>
    <scope>NUCLEOTIDE SEQUENCE [LARGE SCALE GENOMIC DNA]</scope>
    <source>
        <strain evidence="2 3">SLN-3</strain>
    </source>
</reference>
<dbReference type="OrthoDB" id="9926748at2"/>